<keyword evidence="7" id="KW-1185">Reference proteome</keyword>
<accession>A0AA39TE23</accession>
<evidence type="ECO:0000256" key="3">
    <source>
        <dbReference type="ARBA" id="ARBA00022801"/>
    </source>
</evidence>
<dbReference type="GO" id="GO:0006508">
    <property type="term" value="P:proteolysis"/>
    <property type="evidence" value="ECO:0007669"/>
    <property type="project" value="UniProtKB-KW"/>
</dbReference>
<evidence type="ECO:0000313" key="7">
    <source>
        <dbReference type="Proteomes" id="UP001175228"/>
    </source>
</evidence>
<sequence length="214" mass="25025">MSFQRLNMSKQQIWKQSKYLWFPETSNVVIGAVSKLRLVCEQLARKNEGFMNNVYFSVFFWYPKLQNTILPEETSVEDSSSHAHWDDIKSLALFLASEALHKKSIRVLKKHIPIGLHANVSRQQNLYNCGVFMLHFAETFLSNPHIYMQNMDITELLKIWLTWMSMHKNDMDKGNEGSESDIEVVDNPPWGQKHKRMSVEILDDWDDSETQGDD</sequence>
<evidence type="ECO:0000256" key="2">
    <source>
        <dbReference type="ARBA" id="ARBA00022670"/>
    </source>
</evidence>
<feature type="domain" description="Ubiquitin-like protease family profile" evidence="5">
    <location>
        <begin position="84"/>
        <end position="148"/>
    </location>
</feature>
<dbReference type="EMBL" id="JAUEPU010000065">
    <property type="protein sequence ID" value="KAK0482831.1"/>
    <property type="molecule type" value="Genomic_DNA"/>
</dbReference>
<evidence type="ECO:0000256" key="4">
    <source>
        <dbReference type="SAM" id="MobiDB-lite"/>
    </source>
</evidence>
<evidence type="ECO:0000256" key="1">
    <source>
        <dbReference type="ARBA" id="ARBA00005234"/>
    </source>
</evidence>
<dbReference type="Pfam" id="PF02902">
    <property type="entry name" value="Peptidase_C48"/>
    <property type="match status" value="1"/>
</dbReference>
<evidence type="ECO:0000259" key="5">
    <source>
        <dbReference type="Pfam" id="PF02902"/>
    </source>
</evidence>
<dbReference type="GO" id="GO:0008234">
    <property type="term" value="F:cysteine-type peptidase activity"/>
    <property type="evidence" value="ECO:0007669"/>
    <property type="project" value="InterPro"/>
</dbReference>
<dbReference type="GO" id="GO:0019783">
    <property type="term" value="F:ubiquitin-like protein peptidase activity"/>
    <property type="evidence" value="ECO:0007669"/>
    <property type="project" value="UniProtKB-ARBA"/>
</dbReference>
<protein>
    <recommendedName>
        <fullName evidence="5">Ubiquitin-like protease family profile domain-containing protein</fullName>
    </recommendedName>
</protein>
<dbReference type="InterPro" id="IPR003653">
    <property type="entry name" value="Peptidase_C48_C"/>
</dbReference>
<dbReference type="InterPro" id="IPR038765">
    <property type="entry name" value="Papain-like_cys_pep_sf"/>
</dbReference>
<proteinExistence type="inferred from homology"/>
<gene>
    <name evidence="6" type="ORF">EDD18DRAFT_1112566</name>
</gene>
<comment type="caution">
    <text evidence="6">The sequence shown here is derived from an EMBL/GenBank/DDBJ whole genome shotgun (WGS) entry which is preliminary data.</text>
</comment>
<feature type="region of interest" description="Disordered" evidence="4">
    <location>
        <begin position="172"/>
        <end position="214"/>
    </location>
</feature>
<reference evidence="6" key="1">
    <citation type="submission" date="2023-06" db="EMBL/GenBank/DDBJ databases">
        <authorList>
            <consortium name="Lawrence Berkeley National Laboratory"/>
            <person name="Ahrendt S."/>
            <person name="Sahu N."/>
            <person name="Indic B."/>
            <person name="Wong-Bajracharya J."/>
            <person name="Merenyi Z."/>
            <person name="Ke H.-M."/>
            <person name="Monk M."/>
            <person name="Kocsube S."/>
            <person name="Drula E."/>
            <person name="Lipzen A."/>
            <person name="Balint B."/>
            <person name="Henrissat B."/>
            <person name="Andreopoulos B."/>
            <person name="Martin F.M."/>
            <person name="Harder C.B."/>
            <person name="Rigling D."/>
            <person name="Ford K.L."/>
            <person name="Foster G.D."/>
            <person name="Pangilinan J."/>
            <person name="Papanicolaou A."/>
            <person name="Barry K."/>
            <person name="LaButti K."/>
            <person name="Viragh M."/>
            <person name="Koriabine M."/>
            <person name="Yan M."/>
            <person name="Riley R."/>
            <person name="Champramary S."/>
            <person name="Plett K.L."/>
            <person name="Tsai I.J."/>
            <person name="Slot J."/>
            <person name="Sipos G."/>
            <person name="Plett J."/>
            <person name="Nagy L.G."/>
            <person name="Grigoriev I.V."/>
        </authorList>
    </citation>
    <scope>NUCLEOTIDE SEQUENCE</scope>
    <source>
        <strain evidence="6">HWK02</strain>
    </source>
</reference>
<keyword evidence="2" id="KW-0645">Protease</keyword>
<keyword evidence="3" id="KW-0378">Hydrolase</keyword>
<comment type="similarity">
    <text evidence="1">Belongs to the peptidase C48 family.</text>
</comment>
<dbReference type="SUPFAM" id="SSF54001">
    <property type="entry name" value="Cysteine proteinases"/>
    <property type="match status" value="1"/>
</dbReference>
<dbReference type="Proteomes" id="UP001175228">
    <property type="component" value="Unassembled WGS sequence"/>
</dbReference>
<name>A0AA39TE23_9AGAR</name>
<dbReference type="Gene3D" id="3.40.395.10">
    <property type="entry name" value="Adenoviral Proteinase, Chain A"/>
    <property type="match status" value="1"/>
</dbReference>
<feature type="compositionally biased region" description="Acidic residues" evidence="4">
    <location>
        <begin position="201"/>
        <end position="214"/>
    </location>
</feature>
<evidence type="ECO:0000313" key="6">
    <source>
        <dbReference type="EMBL" id="KAK0482831.1"/>
    </source>
</evidence>
<dbReference type="AlphaFoldDB" id="A0AA39TE23"/>
<organism evidence="6 7">
    <name type="scientific">Armillaria luteobubalina</name>
    <dbReference type="NCBI Taxonomy" id="153913"/>
    <lineage>
        <taxon>Eukaryota</taxon>
        <taxon>Fungi</taxon>
        <taxon>Dikarya</taxon>
        <taxon>Basidiomycota</taxon>
        <taxon>Agaricomycotina</taxon>
        <taxon>Agaricomycetes</taxon>
        <taxon>Agaricomycetidae</taxon>
        <taxon>Agaricales</taxon>
        <taxon>Marasmiineae</taxon>
        <taxon>Physalacriaceae</taxon>
        <taxon>Armillaria</taxon>
    </lineage>
</organism>